<dbReference type="AlphaFoldDB" id="A0A317WFN7"/>
<evidence type="ECO:0000313" key="2">
    <source>
        <dbReference type="EMBL" id="PWY85223.1"/>
    </source>
</evidence>
<organism evidence="2 3">
    <name type="scientific">Aspergillus eucalypticola (strain CBS 122712 / IBT 29274)</name>
    <dbReference type="NCBI Taxonomy" id="1448314"/>
    <lineage>
        <taxon>Eukaryota</taxon>
        <taxon>Fungi</taxon>
        <taxon>Dikarya</taxon>
        <taxon>Ascomycota</taxon>
        <taxon>Pezizomycotina</taxon>
        <taxon>Eurotiomycetes</taxon>
        <taxon>Eurotiomycetidae</taxon>
        <taxon>Eurotiales</taxon>
        <taxon>Aspergillaceae</taxon>
        <taxon>Aspergillus</taxon>
        <taxon>Aspergillus subgen. Circumdati</taxon>
    </lineage>
</organism>
<dbReference type="EMBL" id="MSFU01000001">
    <property type="protein sequence ID" value="PWY85223.1"/>
    <property type="molecule type" value="Genomic_DNA"/>
</dbReference>
<comment type="caution">
    <text evidence="2">The sequence shown here is derived from an EMBL/GenBank/DDBJ whole genome shotgun (WGS) entry which is preliminary data.</text>
</comment>
<keyword evidence="1" id="KW-1133">Transmembrane helix</keyword>
<evidence type="ECO:0000256" key="1">
    <source>
        <dbReference type="SAM" id="Phobius"/>
    </source>
</evidence>
<dbReference type="RefSeq" id="XP_025393143.1">
    <property type="nucleotide sequence ID" value="XM_025526947.1"/>
</dbReference>
<keyword evidence="1" id="KW-0812">Transmembrane</keyword>
<reference evidence="2" key="1">
    <citation type="submission" date="2016-12" db="EMBL/GenBank/DDBJ databases">
        <title>The genomes of Aspergillus section Nigri reveals drivers in fungal speciation.</title>
        <authorList>
            <consortium name="DOE Joint Genome Institute"/>
            <person name="Vesth T.C."/>
            <person name="Nybo J."/>
            <person name="Theobald S."/>
            <person name="Brandl J."/>
            <person name="Frisvad J.C."/>
            <person name="Nielsen K.F."/>
            <person name="Lyhne E.K."/>
            <person name="Kogle M.E."/>
            <person name="Kuo A."/>
            <person name="Riley R."/>
            <person name="Clum A."/>
            <person name="Nolan M."/>
            <person name="Lipzen A."/>
            <person name="Salamov A."/>
            <person name="Henrissat B."/>
            <person name="Wiebenga A."/>
            <person name="De vries R.P."/>
            <person name="Grigoriev I.V."/>
            <person name="Mortensen U.H."/>
            <person name="Andersen M.R."/>
            <person name="Baker S.E."/>
        </authorList>
    </citation>
    <scope>NUCLEOTIDE SEQUENCE</scope>
    <source>
        <strain evidence="2">CBS 122712</strain>
    </source>
</reference>
<name>A0A317WFN7_ASPEC</name>
<feature type="transmembrane region" description="Helical" evidence="1">
    <location>
        <begin position="12"/>
        <end position="31"/>
    </location>
</feature>
<dbReference type="VEuPathDB" id="FungiDB:BO83DRAFT_2383"/>
<protein>
    <submittedName>
        <fullName evidence="2">Uncharacterized protein</fullName>
    </submittedName>
</protein>
<evidence type="ECO:0000313" key="3">
    <source>
        <dbReference type="Proteomes" id="UP000246171"/>
    </source>
</evidence>
<dbReference type="GeneID" id="37048909"/>
<keyword evidence="3" id="KW-1185">Reference proteome</keyword>
<proteinExistence type="predicted"/>
<gene>
    <name evidence="2" type="ORF">BO83DRAFT_2383</name>
</gene>
<accession>A0A317WFN7</accession>
<dbReference type="Proteomes" id="UP000246171">
    <property type="component" value="Unassembled WGS sequence"/>
</dbReference>
<sequence length="86" mass="9805">MTLGIISSSHRHYLTALAICCPDANFVFAAYMSDMRSLVLFLPAPLYFDAYFRGHSMLQLMLHTQCCSVSQIDETMRALIVKYIHI</sequence>
<keyword evidence="1" id="KW-0472">Membrane</keyword>